<dbReference type="Pfam" id="PF00905">
    <property type="entry name" value="Transpeptidase"/>
    <property type="match status" value="1"/>
</dbReference>
<dbReference type="GO" id="GO:0051301">
    <property type="term" value="P:cell division"/>
    <property type="evidence" value="ECO:0007669"/>
    <property type="project" value="UniProtKB-KW"/>
</dbReference>
<dbReference type="GO" id="GO:0008658">
    <property type="term" value="F:penicillin binding"/>
    <property type="evidence" value="ECO:0007669"/>
    <property type="project" value="InterPro"/>
</dbReference>
<dbReference type="GO" id="GO:0046677">
    <property type="term" value="P:response to antibiotic"/>
    <property type="evidence" value="ECO:0007669"/>
    <property type="project" value="InterPro"/>
</dbReference>
<keyword evidence="4" id="KW-0732">Signal</keyword>
<dbReference type="EMBL" id="JACCCO010000001">
    <property type="protein sequence ID" value="NYF39780.1"/>
    <property type="molecule type" value="Genomic_DNA"/>
</dbReference>
<dbReference type="Proteomes" id="UP000576393">
    <property type="component" value="Unassembled WGS sequence"/>
</dbReference>
<keyword evidence="3" id="KW-0472">Membrane</keyword>
<evidence type="ECO:0000256" key="3">
    <source>
        <dbReference type="ARBA" id="ARBA00023136"/>
    </source>
</evidence>
<feature type="domain" description="Penicillin-binding protein dimerisation" evidence="6">
    <location>
        <begin position="155"/>
        <end position="307"/>
    </location>
</feature>
<dbReference type="PANTHER" id="PTHR30627:SF24">
    <property type="entry name" value="PENICILLIN-BINDING PROTEIN 4B"/>
    <property type="match status" value="1"/>
</dbReference>
<feature type="domain" description="NTF2-like N-terminal transpeptidase" evidence="7">
    <location>
        <begin position="30"/>
        <end position="144"/>
    </location>
</feature>
<comment type="similarity">
    <text evidence="2">Belongs to the transpeptidase family.</text>
</comment>
<keyword evidence="8" id="KW-0132">Cell division</keyword>
<dbReference type="InterPro" id="IPR005311">
    <property type="entry name" value="PBP_dimer"/>
</dbReference>
<dbReference type="SUPFAM" id="SSF56601">
    <property type="entry name" value="beta-lactamase/transpeptidase-like"/>
    <property type="match status" value="1"/>
</dbReference>
<dbReference type="SUPFAM" id="SSF56519">
    <property type="entry name" value="Penicillin binding protein dimerisation domain"/>
    <property type="match status" value="1"/>
</dbReference>
<sequence>MTGKARRAVAAALTLVATAPLLSACLEEPSAHEAVRDFLVGWQTGDYAAAARRTDGDEKVVRRALEDAKVQLDAASFRFRLTGLRGGQGDRDEQAEADFAAEVDLGENNPLWEYDGKLPLRLVNGQWKVHWSPSVLHPELHEGQRFAVDIKPQGRNPIQDRTGEPLQQETTLYVANVTPAELKNPSEVCERLAKVTGFPQDRLLSRIRSARPDAAVPLATFGGRRYAQLESQLKAIPGITIAKDPQPLAPDSPKQIVGIVSAVTADLQQQLGGPQRAGDTVGRTGLQKAYQEYLTGSTETSVITLDVKTTKKVAELHKWEGRPTSPVRTTLDRGVQKAADDALLGVTPGMLVAVQASTGEVRAVGATKEYHQEKDALAGRFHPGSAFSLMAVEGLIKAGTNFKQKLACPAERSVGGARFRQSGPPAPSTPTVQGAFATGCVTALTSLARKVDGAELAAGAAKFGLGTHWNLPLSTFSGSMRPLKGDAATARAIAGQNVLVSPLTMALVAGAVASPTGTWHPPVLVTDPKEPDPSAETKPVTPPAQIKLDDRTVATLRTLMRAGVTSGSAAAAAAPGDPVYGVTATAVRGRKPLAWFVGWQGDTAVAVLMESTDPAAGATVAGRFFRGLRAGL</sequence>
<dbReference type="InterPro" id="IPR001460">
    <property type="entry name" value="PCN-bd_Tpept"/>
</dbReference>
<dbReference type="GO" id="GO:0005886">
    <property type="term" value="C:plasma membrane"/>
    <property type="evidence" value="ECO:0007669"/>
    <property type="project" value="TreeGrafter"/>
</dbReference>
<evidence type="ECO:0000259" key="6">
    <source>
        <dbReference type="Pfam" id="PF03717"/>
    </source>
</evidence>
<dbReference type="InterPro" id="IPR050515">
    <property type="entry name" value="Beta-lactam/transpept"/>
</dbReference>
<feature type="domain" description="Penicillin-binding protein transpeptidase" evidence="5">
    <location>
        <begin position="349"/>
        <end position="626"/>
    </location>
</feature>
<accession>A0A852UUZ9</accession>
<evidence type="ECO:0000259" key="7">
    <source>
        <dbReference type="Pfam" id="PF05223"/>
    </source>
</evidence>
<dbReference type="AlphaFoldDB" id="A0A852UUZ9"/>
<dbReference type="Gene3D" id="3.90.1310.10">
    <property type="entry name" value="Penicillin-binding protein 2a (Domain 2)"/>
    <property type="match status" value="1"/>
</dbReference>
<dbReference type="GO" id="GO:0071972">
    <property type="term" value="F:peptidoglycan L,D-transpeptidase activity"/>
    <property type="evidence" value="ECO:0007669"/>
    <property type="project" value="TreeGrafter"/>
</dbReference>
<evidence type="ECO:0000313" key="8">
    <source>
        <dbReference type="EMBL" id="NYF39780.1"/>
    </source>
</evidence>
<comment type="subcellular location">
    <subcellularLocation>
        <location evidence="1">Membrane</location>
    </subcellularLocation>
</comment>
<dbReference type="Pfam" id="PF03717">
    <property type="entry name" value="PBP_dimer"/>
    <property type="match status" value="1"/>
</dbReference>
<feature type="chain" id="PRO_5039599867" evidence="4">
    <location>
        <begin position="25"/>
        <end position="632"/>
    </location>
</feature>
<evidence type="ECO:0000256" key="1">
    <source>
        <dbReference type="ARBA" id="ARBA00004370"/>
    </source>
</evidence>
<evidence type="ECO:0000259" key="5">
    <source>
        <dbReference type="Pfam" id="PF00905"/>
    </source>
</evidence>
<evidence type="ECO:0000256" key="2">
    <source>
        <dbReference type="ARBA" id="ARBA00007171"/>
    </source>
</evidence>
<keyword evidence="8" id="KW-0131">Cell cycle</keyword>
<dbReference type="GO" id="GO:0071555">
    <property type="term" value="P:cell wall organization"/>
    <property type="evidence" value="ECO:0007669"/>
    <property type="project" value="TreeGrafter"/>
</dbReference>
<dbReference type="InterPro" id="IPR007887">
    <property type="entry name" value="MecA_N"/>
</dbReference>
<dbReference type="InterPro" id="IPR012338">
    <property type="entry name" value="Beta-lactam/transpept-like"/>
</dbReference>
<dbReference type="PROSITE" id="PS51257">
    <property type="entry name" value="PROKAR_LIPOPROTEIN"/>
    <property type="match status" value="1"/>
</dbReference>
<proteinExistence type="inferred from homology"/>
<comment type="caution">
    <text evidence="8">The sequence shown here is derived from an EMBL/GenBank/DDBJ whole genome shotgun (WGS) entry which is preliminary data.</text>
</comment>
<protein>
    <submittedName>
        <fullName evidence="8">Cell division protein FtsI/penicillin-binding protein 2</fullName>
    </submittedName>
</protein>
<evidence type="ECO:0000313" key="9">
    <source>
        <dbReference type="Proteomes" id="UP000576393"/>
    </source>
</evidence>
<dbReference type="Pfam" id="PF05223">
    <property type="entry name" value="MecA_N"/>
    <property type="match status" value="1"/>
</dbReference>
<reference evidence="8 9" key="1">
    <citation type="submission" date="2020-07" db="EMBL/GenBank/DDBJ databases">
        <title>Sequencing the genomes of 1000 actinobacteria strains.</title>
        <authorList>
            <person name="Klenk H.-P."/>
        </authorList>
    </citation>
    <scope>NUCLEOTIDE SEQUENCE [LARGE SCALE GENOMIC DNA]</scope>
    <source>
        <strain evidence="8 9">DSM 45763</strain>
    </source>
</reference>
<dbReference type="RefSeq" id="WP_179819388.1">
    <property type="nucleotide sequence ID" value="NZ_JACCCO010000001.1"/>
</dbReference>
<dbReference type="PANTHER" id="PTHR30627">
    <property type="entry name" value="PEPTIDOGLYCAN D,D-TRANSPEPTIDASE"/>
    <property type="match status" value="1"/>
</dbReference>
<evidence type="ECO:0000256" key="4">
    <source>
        <dbReference type="SAM" id="SignalP"/>
    </source>
</evidence>
<dbReference type="Gene3D" id="3.40.710.10">
    <property type="entry name" value="DD-peptidase/beta-lactamase superfamily"/>
    <property type="match status" value="1"/>
</dbReference>
<gene>
    <name evidence="8" type="ORF">HDA43_001939</name>
</gene>
<organism evidence="8 9">
    <name type="scientific">Streptosporangium sandarakinum</name>
    <dbReference type="NCBI Taxonomy" id="1260955"/>
    <lineage>
        <taxon>Bacteria</taxon>
        <taxon>Bacillati</taxon>
        <taxon>Actinomycetota</taxon>
        <taxon>Actinomycetes</taxon>
        <taxon>Streptosporangiales</taxon>
        <taxon>Streptosporangiaceae</taxon>
        <taxon>Streptosporangium</taxon>
    </lineage>
</organism>
<feature type="signal peptide" evidence="4">
    <location>
        <begin position="1"/>
        <end position="24"/>
    </location>
</feature>
<name>A0A852UUZ9_9ACTN</name>
<dbReference type="InterPro" id="IPR036138">
    <property type="entry name" value="PBP_dimer_sf"/>
</dbReference>
<keyword evidence="9" id="KW-1185">Reference proteome</keyword>